<reference evidence="9" key="2">
    <citation type="journal article" date="2021" name="Microbiome">
        <title>Successional dynamics and alternative stable states in a saline activated sludge microbial community over 9 years.</title>
        <authorList>
            <person name="Wang Y."/>
            <person name="Ye J."/>
            <person name="Ju F."/>
            <person name="Liu L."/>
            <person name="Boyd J.A."/>
            <person name="Deng Y."/>
            <person name="Parks D.H."/>
            <person name="Jiang X."/>
            <person name="Yin X."/>
            <person name="Woodcroft B.J."/>
            <person name="Tyson G.W."/>
            <person name="Hugenholtz P."/>
            <person name="Polz M.F."/>
            <person name="Zhang T."/>
        </authorList>
    </citation>
    <scope>NUCLEOTIDE SEQUENCE</scope>
    <source>
        <strain evidence="9">HKST-UBA79</strain>
    </source>
</reference>
<dbReference type="GO" id="GO:0016020">
    <property type="term" value="C:membrane"/>
    <property type="evidence" value="ECO:0007669"/>
    <property type="project" value="InterPro"/>
</dbReference>
<feature type="transmembrane region" description="Helical" evidence="7">
    <location>
        <begin position="178"/>
        <end position="196"/>
    </location>
</feature>
<evidence type="ECO:0000256" key="2">
    <source>
        <dbReference type="ARBA" id="ARBA00022676"/>
    </source>
</evidence>
<dbReference type="GO" id="GO:0000030">
    <property type="term" value="F:mannosyltransferase activity"/>
    <property type="evidence" value="ECO:0007669"/>
    <property type="project" value="InterPro"/>
</dbReference>
<evidence type="ECO:0000256" key="4">
    <source>
        <dbReference type="ARBA" id="ARBA00022692"/>
    </source>
</evidence>
<feature type="non-terminal residue" evidence="9">
    <location>
        <position position="317"/>
    </location>
</feature>
<proteinExistence type="predicted"/>
<feature type="transmembrane region" description="Helical" evidence="7">
    <location>
        <begin position="128"/>
        <end position="146"/>
    </location>
</feature>
<dbReference type="Proteomes" id="UP000740557">
    <property type="component" value="Unassembled WGS sequence"/>
</dbReference>
<evidence type="ECO:0000256" key="7">
    <source>
        <dbReference type="SAM" id="Phobius"/>
    </source>
</evidence>
<reference evidence="9" key="1">
    <citation type="submission" date="2020-04" db="EMBL/GenBank/DDBJ databases">
        <authorList>
            <person name="Zhang T."/>
        </authorList>
    </citation>
    <scope>NUCLEOTIDE SEQUENCE</scope>
    <source>
        <strain evidence="9">HKST-UBA79</strain>
    </source>
</reference>
<comment type="subcellular location">
    <subcellularLocation>
        <location evidence="1">Endomembrane system</location>
        <topology evidence="1">Multi-pass membrane protein</topology>
    </subcellularLocation>
</comment>
<name>A0A955J1Q9_UNCKA</name>
<organism evidence="9 10">
    <name type="scientific">candidate division WWE3 bacterium</name>
    <dbReference type="NCBI Taxonomy" id="2053526"/>
    <lineage>
        <taxon>Bacteria</taxon>
        <taxon>Katanobacteria</taxon>
    </lineage>
</organism>
<accession>A0A955J1Q9</accession>
<feature type="transmembrane region" description="Helical" evidence="7">
    <location>
        <begin position="62"/>
        <end position="81"/>
    </location>
</feature>
<protein>
    <submittedName>
        <fullName evidence="9">Phospholipid carrier-dependent glycosyltransferase</fullName>
    </submittedName>
</protein>
<keyword evidence="6 7" id="KW-0472">Membrane</keyword>
<dbReference type="InterPro" id="IPR003342">
    <property type="entry name" value="ArnT-like_N"/>
</dbReference>
<dbReference type="EMBL" id="JAGQNX010000017">
    <property type="protein sequence ID" value="MCA9307996.1"/>
    <property type="molecule type" value="Genomic_DNA"/>
</dbReference>
<evidence type="ECO:0000313" key="10">
    <source>
        <dbReference type="Proteomes" id="UP000740557"/>
    </source>
</evidence>
<evidence type="ECO:0000259" key="8">
    <source>
        <dbReference type="Pfam" id="PF02366"/>
    </source>
</evidence>
<evidence type="ECO:0000256" key="5">
    <source>
        <dbReference type="ARBA" id="ARBA00022989"/>
    </source>
</evidence>
<dbReference type="GO" id="GO:0012505">
    <property type="term" value="C:endomembrane system"/>
    <property type="evidence" value="ECO:0007669"/>
    <property type="project" value="UniProtKB-SubCell"/>
</dbReference>
<gene>
    <name evidence="9" type="ORF">KC980_00630</name>
</gene>
<feature type="transmembrane region" description="Helical" evidence="7">
    <location>
        <begin position="152"/>
        <end position="171"/>
    </location>
</feature>
<comment type="caution">
    <text evidence="9">The sequence shown here is derived from an EMBL/GenBank/DDBJ whole genome shotgun (WGS) entry which is preliminary data.</text>
</comment>
<feature type="transmembrane region" description="Helical" evidence="7">
    <location>
        <begin position="231"/>
        <end position="255"/>
    </location>
</feature>
<dbReference type="GO" id="GO:0006493">
    <property type="term" value="P:protein O-linked glycosylation"/>
    <property type="evidence" value="ECO:0007669"/>
    <property type="project" value="InterPro"/>
</dbReference>
<dbReference type="AlphaFoldDB" id="A0A955J1Q9"/>
<feature type="transmembrane region" description="Helical" evidence="7">
    <location>
        <begin position="290"/>
        <end position="315"/>
    </location>
</feature>
<keyword evidence="5 7" id="KW-1133">Transmembrane helix</keyword>
<keyword evidence="3" id="KW-0808">Transferase</keyword>
<evidence type="ECO:0000256" key="1">
    <source>
        <dbReference type="ARBA" id="ARBA00004127"/>
    </source>
</evidence>
<keyword evidence="2" id="KW-0328">Glycosyltransferase</keyword>
<keyword evidence="4 7" id="KW-0812">Transmembrane</keyword>
<evidence type="ECO:0000313" key="9">
    <source>
        <dbReference type="EMBL" id="MCA9307996.1"/>
    </source>
</evidence>
<feature type="domain" description="ArnT-like N-terminal" evidence="8">
    <location>
        <begin position="46"/>
        <end position="252"/>
    </location>
</feature>
<dbReference type="Pfam" id="PF02366">
    <property type="entry name" value="PMT"/>
    <property type="match status" value="1"/>
</dbReference>
<evidence type="ECO:0000256" key="6">
    <source>
        <dbReference type="ARBA" id="ARBA00023136"/>
    </source>
</evidence>
<evidence type="ECO:0000256" key="3">
    <source>
        <dbReference type="ARBA" id="ARBA00022679"/>
    </source>
</evidence>
<sequence>MNSRIKESAIVFFIVVLSRLPQLGHDIFNTDVWKWKARIFDFGSGVFYMEFAKTLQRYHPGVGLMWLGTLGVKLHTLYYKFVYGIMPPDNSLDTIFNLHFFQKLVIVLAIAFVLSMCYYILSVILSPLYARFVILFLIFEPFYIALTRVVHLEGLLATFMFASFLLVYWYTVDDKAKIFKLPVLYVAAIFTGYSVLIKTPALLLLPLTGLILFYSRYTLTRNFVSSLKHSLHNYLLWLLVVCLTIFILWPALWVIPAEVYSTLYRGIFSVGVDEGHAQFYFNKYVEDPGFSFYFVVIALRSSPYLLLGLVGYILVRY</sequence>
<feature type="transmembrane region" description="Helical" evidence="7">
    <location>
        <begin position="202"/>
        <end position="219"/>
    </location>
</feature>
<feature type="transmembrane region" description="Helical" evidence="7">
    <location>
        <begin position="101"/>
        <end position="121"/>
    </location>
</feature>